<name>A0ABD3AJI7_9GENT</name>
<accession>A0ABD3AJI7</accession>
<protein>
    <recommendedName>
        <fullName evidence="4">Major pollen allergen Ole e 6-like</fullName>
    </recommendedName>
</protein>
<dbReference type="SUPFAM" id="SSF111388">
    <property type="entry name" value="Pollen allergen ole e 6"/>
    <property type="match status" value="1"/>
</dbReference>
<dbReference type="PANTHER" id="PTHR35632:SF4">
    <property type="entry name" value="CYSTEINE-RICH PROTEIN"/>
    <property type="match status" value="1"/>
</dbReference>
<keyword evidence="3" id="KW-1185">Reference proteome</keyword>
<dbReference type="Pfam" id="PF09253">
    <property type="entry name" value="Ole_e_6"/>
    <property type="match status" value="1"/>
</dbReference>
<dbReference type="Proteomes" id="UP001630127">
    <property type="component" value="Unassembled WGS sequence"/>
</dbReference>
<dbReference type="AlphaFoldDB" id="A0ABD3AJI7"/>
<feature type="signal peptide" evidence="1">
    <location>
        <begin position="1"/>
        <end position="26"/>
    </location>
</feature>
<dbReference type="InterPro" id="IPR015333">
    <property type="entry name" value="Pollen_allergen_ole-e-6"/>
</dbReference>
<feature type="chain" id="PRO_5044877615" description="Major pollen allergen Ole e 6-like" evidence="1">
    <location>
        <begin position="27"/>
        <end position="75"/>
    </location>
</feature>
<evidence type="ECO:0000313" key="3">
    <source>
        <dbReference type="Proteomes" id="UP001630127"/>
    </source>
</evidence>
<evidence type="ECO:0000313" key="2">
    <source>
        <dbReference type="EMBL" id="KAL3531320.1"/>
    </source>
</evidence>
<proteinExistence type="predicted"/>
<sequence length="75" mass="8381">MEKKFEAVLLLCLVGIAAMHTEKADATSDDQKFKECYDTCHKECFKDGKGNGYTFCEMKCDADCATKEIKAKLMG</sequence>
<gene>
    <name evidence="2" type="ORF">ACH5RR_010642</name>
</gene>
<dbReference type="EMBL" id="JBJUIK010000004">
    <property type="protein sequence ID" value="KAL3531320.1"/>
    <property type="molecule type" value="Genomic_DNA"/>
</dbReference>
<dbReference type="PANTHER" id="PTHR35632">
    <property type="entry name" value="MAJOR POLLEN ALLERGEN OLE E 6-LIKE"/>
    <property type="match status" value="1"/>
</dbReference>
<organism evidence="2 3">
    <name type="scientific">Cinchona calisaya</name>
    <dbReference type="NCBI Taxonomy" id="153742"/>
    <lineage>
        <taxon>Eukaryota</taxon>
        <taxon>Viridiplantae</taxon>
        <taxon>Streptophyta</taxon>
        <taxon>Embryophyta</taxon>
        <taxon>Tracheophyta</taxon>
        <taxon>Spermatophyta</taxon>
        <taxon>Magnoliopsida</taxon>
        <taxon>eudicotyledons</taxon>
        <taxon>Gunneridae</taxon>
        <taxon>Pentapetalae</taxon>
        <taxon>asterids</taxon>
        <taxon>lamiids</taxon>
        <taxon>Gentianales</taxon>
        <taxon>Rubiaceae</taxon>
        <taxon>Cinchonoideae</taxon>
        <taxon>Cinchoneae</taxon>
        <taxon>Cinchona</taxon>
    </lineage>
</organism>
<dbReference type="Gene3D" id="1.10.287.720">
    <property type="entry name" value="Pollen allergen ole e 6"/>
    <property type="match status" value="1"/>
</dbReference>
<comment type="caution">
    <text evidence="2">The sequence shown here is derived from an EMBL/GenBank/DDBJ whole genome shotgun (WGS) entry which is preliminary data.</text>
</comment>
<evidence type="ECO:0008006" key="4">
    <source>
        <dbReference type="Google" id="ProtNLM"/>
    </source>
</evidence>
<evidence type="ECO:0000256" key="1">
    <source>
        <dbReference type="SAM" id="SignalP"/>
    </source>
</evidence>
<keyword evidence="1" id="KW-0732">Signal</keyword>
<reference evidence="2 3" key="1">
    <citation type="submission" date="2024-11" db="EMBL/GenBank/DDBJ databases">
        <title>A near-complete genome assembly of Cinchona calisaya.</title>
        <authorList>
            <person name="Lian D.C."/>
            <person name="Zhao X.W."/>
            <person name="Wei L."/>
        </authorList>
    </citation>
    <scope>NUCLEOTIDE SEQUENCE [LARGE SCALE GENOMIC DNA]</scope>
    <source>
        <tissue evidence="2">Nenye</tissue>
    </source>
</reference>
<dbReference type="InterPro" id="IPR036466">
    <property type="entry name" value="Pollen_allergen_ole-e-6_sf"/>
</dbReference>